<dbReference type="RefSeq" id="WP_009333577.1">
    <property type="nucleotide sequence ID" value="NZ_CP015506.1"/>
</dbReference>
<evidence type="ECO:0000313" key="3">
    <source>
        <dbReference type="Proteomes" id="UP000077856"/>
    </source>
</evidence>
<dbReference type="PANTHER" id="PTHR43194">
    <property type="entry name" value="HYDROLASE ALPHA/BETA FOLD FAMILY"/>
    <property type="match status" value="1"/>
</dbReference>
<dbReference type="EMBL" id="CP015506">
    <property type="protein sequence ID" value="AND40903.1"/>
    <property type="molecule type" value="Genomic_DNA"/>
</dbReference>
<dbReference type="InterPro" id="IPR029058">
    <property type="entry name" value="AB_hydrolase_fold"/>
</dbReference>
<dbReference type="InterPro" id="IPR050228">
    <property type="entry name" value="Carboxylesterase_BioH"/>
</dbReference>
<protein>
    <recommendedName>
        <fullName evidence="1">AB hydrolase-1 domain-containing protein</fullName>
    </recommendedName>
</protein>
<organism evidence="2 3">
    <name type="scientific">Cytobacillus oceanisediminis 2691</name>
    <dbReference type="NCBI Taxonomy" id="1196031"/>
    <lineage>
        <taxon>Bacteria</taxon>
        <taxon>Bacillati</taxon>
        <taxon>Bacillota</taxon>
        <taxon>Bacilli</taxon>
        <taxon>Bacillales</taxon>
        <taxon>Bacillaceae</taxon>
        <taxon>Cytobacillus</taxon>
    </lineage>
</organism>
<dbReference type="SUPFAM" id="SSF53474">
    <property type="entry name" value="alpha/beta-Hydrolases"/>
    <property type="match status" value="1"/>
</dbReference>
<dbReference type="AlphaFoldDB" id="A0A160MDR7"/>
<evidence type="ECO:0000313" key="2">
    <source>
        <dbReference type="EMBL" id="AND40903.1"/>
    </source>
</evidence>
<evidence type="ECO:0000259" key="1">
    <source>
        <dbReference type="Pfam" id="PF00561"/>
    </source>
</evidence>
<dbReference type="KEGG" id="bon:A361_17685"/>
<dbReference type="InterPro" id="IPR000073">
    <property type="entry name" value="AB_hydrolase_1"/>
</dbReference>
<proteinExistence type="predicted"/>
<name>A0A160MDR7_9BACI</name>
<dbReference type="eggNOG" id="COG2267">
    <property type="taxonomic scope" value="Bacteria"/>
</dbReference>
<gene>
    <name evidence="2" type="ORF">A361_17685</name>
</gene>
<dbReference type="PANTHER" id="PTHR43194:SF2">
    <property type="entry name" value="PEROXISOMAL MEMBRANE PROTEIN LPX1"/>
    <property type="match status" value="1"/>
</dbReference>
<dbReference type="Proteomes" id="UP000077856">
    <property type="component" value="Chromosome"/>
</dbReference>
<reference evidence="2 3" key="1">
    <citation type="submission" date="2016-04" db="EMBL/GenBank/DDBJ databases">
        <title>Complete genome sequence of Bacillus oceanisediminis strain 2691.</title>
        <authorList>
            <person name="Jeong H."/>
            <person name="Kim H.J."/>
            <person name="Lee D.-W."/>
        </authorList>
    </citation>
    <scope>NUCLEOTIDE SEQUENCE [LARGE SCALE GENOMIC DNA]</scope>
    <source>
        <strain evidence="2 3">2691</strain>
    </source>
</reference>
<dbReference type="Pfam" id="PF00561">
    <property type="entry name" value="Abhydrolase_1"/>
    <property type="match status" value="1"/>
</dbReference>
<accession>A0A160MDR7</accession>
<feature type="domain" description="AB hydrolase-1" evidence="1">
    <location>
        <begin position="29"/>
        <end position="262"/>
    </location>
</feature>
<dbReference type="Gene3D" id="3.40.50.1820">
    <property type="entry name" value="alpha/beta hydrolase"/>
    <property type="match status" value="1"/>
</dbReference>
<dbReference type="STRING" id="1196031.A361_17685"/>
<sequence length="284" mass="32890">MDHHFIEREEDFTLHYLEWIPAFENDSLPVICIHGNLSNGRMFRWIGEKLSQGKWGKPRRVISIDLRGCGDSGLPKTGFTIRHLASDIEAVLQHAGIEKAHFISFSRGVPNTVQFAVDYPGKIKGFVVGDFPAKSFVMKKEWVENIIARYKVHQTWEELYQAISPNQEISPEEFAERKEEFYVKKEDGIHARVHKDLPMKLQMDSEDLDLTYGLDQIEGPVLLLRGEEKGTLIKEEEVQEFRRYHPSLKEELIAGAGHSVFDPKEQTESIFKDYFESLDIKRRT</sequence>